<evidence type="ECO:0000256" key="1">
    <source>
        <dbReference type="SAM" id="MobiDB-lite"/>
    </source>
</evidence>
<accession>A0A7S1HLE3</accession>
<evidence type="ECO:0000313" key="2">
    <source>
        <dbReference type="EMBL" id="CAD8984948.1"/>
    </source>
</evidence>
<organism evidence="2">
    <name type="scientific">Hemiselmis andersenii</name>
    <name type="common">Cryptophyte alga</name>
    <dbReference type="NCBI Taxonomy" id="464988"/>
    <lineage>
        <taxon>Eukaryota</taxon>
        <taxon>Cryptophyceae</taxon>
        <taxon>Cryptomonadales</taxon>
        <taxon>Hemiselmidaceae</taxon>
        <taxon>Hemiselmis</taxon>
    </lineage>
</organism>
<reference evidence="2" key="1">
    <citation type="submission" date="2021-01" db="EMBL/GenBank/DDBJ databases">
        <authorList>
            <person name="Corre E."/>
            <person name="Pelletier E."/>
            <person name="Niang G."/>
            <person name="Scheremetjew M."/>
            <person name="Finn R."/>
            <person name="Kale V."/>
            <person name="Holt S."/>
            <person name="Cochrane G."/>
            <person name="Meng A."/>
            <person name="Brown T."/>
            <person name="Cohen L."/>
        </authorList>
    </citation>
    <scope>NUCLEOTIDE SEQUENCE</scope>
    <source>
        <strain evidence="2">CCMP644</strain>
    </source>
</reference>
<sequence length="142" mass="14332">MDSEGAGFEDSPGSPGAWVEAVLMPGAVDEEPSVEEGRREAPAIASQFMSMGREAQAFGLGWGSKNADGKAASAAVPGPGPASLASNGAPAGTSQRGRCHEGVCATLETDAKLALQCAWLGSLGSAGEGQRMSIHGEFFHAN</sequence>
<protein>
    <submittedName>
        <fullName evidence="2">Uncharacterized protein</fullName>
    </submittedName>
</protein>
<feature type="region of interest" description="Disordered" evidence="1">
    <location>
        <begin position="67"/>
        <end position="97"/>
    </location>
</feature>
<feature type="compositionally biased region" description="Low complexity" evidence="1">
    <location>
        <begin position="69"/>
        <end position="86"/>
    </location>
</feature>
<proteinExistence type="predicted"/>
<gene>
    <name evidence="2" type="ORF">HAND00432_LOCUS35961</name>
</gene>
<dbReference type="AlphaFoldDB" id="A0A7S1HLE3"/>
<name>A0A7S1HLE3_HEMAN</name>
<dbReference type="EMBL" id="HBFX01059678">
    <property type="protein sequence ID" value="CAD8984948.1"/>
    <property type="molecule type" value="Transcribed_RNA"/>
</dbReference>